<organism evidence="4 5">
    <name type="scientific">Rhynchophorus ferrugineus</name>
    <name type="common">Red palm weevil</name>
    <name type="synonym">Curculio ferrugineus</name>
    <dbReference type="NCBI Taxonomy" id="354439"/>
    <lineage>
        <taxon>Eukaryota</taxon>
        <taxon>Metazoa</taxon>
        <taxon>Ecdysozoa</taxon>
        <taxon>Arthropoda</taxon>
        <taxon>Hexapoda</taxon>
        <taxon>Insecta</taxon>
        <taxon>Pterygota</taxon>
        <taxon>Neoptera</taxon>
        <taxon>Endopterygota</taxon>
        <taxon>Coleoptera</taxon>
        <taxon>Polyphaga</taxon>
        <taxon>Cucujiformia</taxon>
        <taxon>Curculionidae</taxon>
        <taxon>Dryophthorinae</taxon>
        <taxon>Rhynchophorus</taxon>
    </lineage>
</organism>
<evidence type="ECO:0000313" key="4">
    <source>
        <dbReference type="EMBL" id="KAF7266372.1"/>
    </source>
</evidence>
<dbReference type="InterPro" id="IPR000618">
    <property type="entry name" value="Insect_cuticle"/>
</dbReference>
<dbReference type="PRINTS" id="PR00947">
    <property type="entry name" value="CUTICLE"/>
</dbReference>
<keyword evidence="5" id="KW-1185">Reference proteome</keyword>
<reference evidence="4" key="1">
    <citation type="submission" date="2020-08" db="EMBL/GenBank/DDBJ databases">
        <title>Genome sequencing and assembly of the red palm weevil Rhynchophorus ferrugineus.</title>
        <authorList>
            <person name="Dias G.B."/>
            <person name="Bergman C.M."/>
            <person name="Manee M."/>
        </authorList>
    </citation>
    <scope>NUCLEOTIDE SEQUENCE</scope>
    <source>
        <strain evidence="4">AA-2017</strain>
        <tissue evidence="4">Whole larva</tissue>
    </source>
</reference>
<protein>
    <submittedName>
        <fullName evidence="4">Uncharacterized protein</fullName>
    </submittedName>
</protein>
<name>A0A834HPQ7_RHYFE</name>
<dbReference type="GO" id="GO:0008010">
    <property type="term" value="F:structural constituent of chitin-based larval cuticle"/>
    <property type="evidence" value="ECO:0007669"/>
    <property type="project" value="TreeGrafter"/>
</dbReference>
<dbReference type="PROSITE" id="PS51155">
    <property type="entry name" value="CHIT_BIND_RR_2"/>
    <property type="match status" value="1"/>
</dbReference>
<dbReference type="PANTHER" id="PTHR10380">
    <property type="entry name" value="CUTICLE PROTEIN"/>
    <property type="match status" value="1"/>
</dbReference>
<dbReference type="Pfam" id="PF00379">
    <property type="entry name" value="Chitin_bind_4"/>
    <property type="match status" value="1"/>
</dbReference>
<dbReference type="InterPro" id="IPR050468">
    <property type="entry name" value="Cuticle_Struct_Prot"/>
</dbReference>
<feature type="chain" id="PRO_5032544224" evidence="3">
    <location>
        <begin position="17"/>
        <end position="154"/>
    </location>
</feature>
<dbReference type="OrthoDB" id="6343684at2759"/>
<evidence type="ECO:0000256" key="2">
    <source>
        <dbReference type="PROSITE-ProRule" id="PRU00497"/>
    </source>
</evidence>
<feature type="signal peptide" evidence="3">
    <location>
        <begin position="1"/>
        <end position="16"/>
    </location>
</feature>
<dbReference type="EMBL" id="JAACXV010014549">
    <property type="protein sequence ID" value="KAF7266372.1"/>
    <property type="molecule type" value="Genomic_DNA"/>
</dbReference>
<evidence type="ECO:0000256" key="3">
    <source>
        <dbReference type="SAM" id="SignalP"/>
    </source>
</evidence>
<dbReference type="Proteomes" id="UP000625711">
    <property type="component" value="Unassembled WGS sequence"/>
</dbReference>
<comment type="caution">
    <text evidence="4">The sequence shown here is derived from an EMBL/GenBank/DDBJ whole genome shotgun (WGS) entry which is preliminary data.</text>
</comment>
<dbReference type="PROSITE" id="PS00233">
    <property type="entry name" value="CHIT_BIND_RR_1"/>
    <property type="match status" value="1"/>
</dbReference>
<evidence type="ECO:0000256" key="1">
    <source>
        <dbReference type="ARBA" id="ARBA00022460"/>
    </source>
</evidence>
<proteinExistence type="predicted"/>
<evidence type="ECO:0000313" key="5">
    <source>
        <dbReference type="Proteomes" id="UP000625711"/>
    </source>
</evidence>
<dbReference type="AlphaFoldDB" id="A0A834HPQ7"/>
<gene>
    <name evidence="4" type="ORF">GWI33_020397</name>
</gene>
<dbReference type="InterPro" id="IPR031311">
    <property type="entry name" value="CHIT_BIND_RR_consensus"/>
</dbReference>
<keyword evidence="3" id="KW-0732">Signal</keyword>
<dbReference type="GO" id="GO:0062129">
    <property type="term" value="C:chitin-based extracellular matrix"/>
    <property type="evidence" value="ECO:0007669"/>
    <property type="project" value="TreeGrafter"/>
</dbReference>
<keyword evidence="1 2" id="KW-0193">Cuticle</keyword>
<accession>A0A834HPQ7</accession>
<sequence>MYKLVFVSAFIVLSAADVSHLLRGNRPLLKPISGPAPKFIAILRSDSDISPDGSYHYSYETENRISAEERGALKSLPEGAGTAAQGSYQYISPEGIPVSVQYVADENGFQPQSDILPTPPPTPSYILRALEYNARNPEPPTKPFLKNPSAFRRF</sequence>
<dbReference type="PANTHER" id="PTHR10380:SF173">
    <property type="entry name" value="CUTICULAR PROTEIN 47EF, ISOFORM C-RELATED"/>
    <property type="match status" value="1"/>
</dbReference>